<evidence type="ECO:0000256" key="1">
    <source>
        <dbReference type="SAM" id="MobiDB-lite"/>
    </source>
</evidence>
<reference evidence="2 3" key="1">
    <citation type="submission" date="2020-05" db="EMBL/GenBank/DDBJ databases">
        <title>WGS assembly of Panicum virgatum.</title>
        <authorList>
            <person name="Lovell J.T."/>
            <person name="Jenkins J."/>
            <person name="Shu S."/>
            <person name="Juenger T.E."/>
            <person name="Schmutz J."/>
        </authorList>
    </citation>
    <scope>NUCLEOTIDE SEQUENCE [LARGE SCALE GENOMIC DNA]</scope>
    <source>
        <strain evidence="3">cv. AP13</strain>
    </source>
</reference>
<name>A0A8T0QMH4_PANVG</name>
<keyword evidence="3" id="KW-1185">Reference proteome</keyword>
<feature type="compositionally biased region" description="Polar residues" evidence="1">
    <location>
        <begin position="239"/>
        <end position="248"/>
    </location>
</feature>
<feature type="region of interest" description="Disordered" evidence="1">
    <location>
        <begin position="239"/>
        <end position="266"/>
    </location>
</feature>
<feature type="region of interest" description="Disordered" evidence="1">
    <location>
        <begin position="95"/>
        <end position="221"/>
    </location>
</feature>
<feature type="region of interest" description="Disordered" evidence="1">
    <location>
        <begin position="1"/>
        <end position="80"/>
    </location>
</feature>
<dbReference type="Proteomes" id="UP000823388">
    <property type="component" value="Chromosome 7K"/>
</dbReference>
<accession>A0A8T0QMH4</accession>
<dbReference type="AlphaFoldDB" id="A0A8T0QMH4"/>
<evidence type="ECO:0000313" key="3">
    <source>
        <dbReference type="Proteomes" id="UP000823388"/>
    </source>
</evidence>
<protein>
    <submittedName>
        <fullName evidence="2">Uncharacterized protein</fullName>
    </submittedName>
</protein>
<feature type="compositionally biased region" description="Basic and acidic residues" evidence="1">
    <location>
        <begin position="140"/>
        <end position="150"/>
    </location>
</feature>
<dbReference type="EMBL" id="CM029049">
    <property type="protein sequence ID" value="KAG2574122.1"/>
    <property type="molecule type" value="Genomic_DNA"/>
</dbReference>
<feature type="compositionally biased region" description="Pro residues" evidence="1">
    <location>
        <begin position="108"/>
        <end position="118"/>
    </location>
</feature>
<evidence type="ECO:0000313" key="2">
    <source>
        <dbReference type="EMBL" id="KAG2574122.1"/>
    </source>
</evidence>
<feature type="compositionally biased region" description="Basic and acidic residues" evidence="1">
    <location>
        <begin position="1"/>
        <end position="19"/>
    </location>
</feature>
<feature type="compositionally biased region" description="Low complexity" evidence="1">
    <location>
        <begin position="171"/>
        <end position="193"/>
    </location>
</feature>
<gene>
    <name evidence="2" type="ORF">PVAP13_7KG303809</name>
</gene>
<sequence>MWHNQHHEGDDATDHHEPRLQAATEQVLQRRRFQGRNDAEGAAAARLSELRQGFHRERPVRERRAPRQRPQGGTWHPLNVVAADPVRGRVRLSSGKSLIPQARGSRCPGPPLPPPCSAPPRARRGGGGGGSRRRITGRVDPGREAPDPDSRMAGPSLVRPGLRRLAPAQPSPRAAVAGRRAAAAAAAPDLPRAVNAPRRSGHTVSRHDGRGPSTSALYRRRGPHHRWTPRALHWCAAQTGQQRPSKTACQPPPLARPPGRRHRTPLWQNRLNYPGSSAQAITINATLA</sequence>
<comment type="caution">
    <text evidence="2">The sequence shown here is derived from an EMBL/GenBank/DDBJ whole genome shotgun (WGS) entry which is preliminary data.</text>
</comment>
<feature type="compositionally biased region" description="Basic and acidic residues" evidence="1">
    <location>
        <begin position="48"/>
        <end position="65"/>
    </location>
</feature>
<organism evidence="2 3">
    <name type="scientific">Panicum virgatum</name>
    <name type="common">Blackwell switchgrass</name>
    <dbReference type="NCBI Taxonomy" id="38727"/>
    <lineage>
        <taxon>Eukaryota</taxon>
        <taxon>Viridiplantae</taxon>
        <taxon>Streptophyta</taxon>
        <taxon>Embryophyta</taxon>
        <taxon>Tracheophyta</taxon>
        <taxon>Spermatophyta</taxon>
        <taxon>Magnoliopsida</taxon>
        <taxon>Liliopsida</taxon>
        <taxon>Poales</taxon>
        <taxon>Poaceae</taxon>
        <taxon>PACMAD clade</taxon>
        <taxon>Panicoideae</taxon>
        <taxon>Panicodae</taxon>
        <taxon>Paniceae</taxon>
        <taxon>Panicinae</taxon>
        <taxon>Panicum</taxon>
        <taxon>Panicum sect. Hiantes</taxon>
    </lineage>
</organism>
<proteinExistence type="predicted"/>